<comment type="caution">
    <text evidence="2">The sequence shown here is derived from an EMBL/GenBank/DDBJ whole genome shotgun (WGS) entry which is preliminary data.</text>
</comment>
<dbReference type="PROSITE" id="PS51257">
    <property type="entry name" value="PROKAR_LIPOPROTEIN"/>
    <property type="match status" value="1"/>
</dbReference>
<evidence type="ECO:0000313" key="2">
    <source>
        <dbReference type="EMBL" id="KZM68331.1"/>
    </source>
</evidence>
<gene>
    <name evidence="2" type="ORF">AWN90_10595</name>
</gene>
<dbReference type="AlphaFoldDB" id="A0A164HA32"/>
<keyword evidence="1" id="KW-0472">Membrane</keyword>
<dbReference type="RefSeq" id="WP_067579833.1">
    <property type="nucleotide sequence ID" value="NZ_JABMCZ010000002.1"/>
</dbReference>
<organism evidence="2 3">
    <name type="scientific">Nocardia terpenica</name>
    <dbReference type="NCBI Taxonomy" id="455432"/>
    <lineage>
        <taxon>Bacteria</taxon>
        <taxon>Bacillati</taxon>
        <taxon>Actinomycetota</taxon>
        <taxon>Actinomycetes</taxon>
        <taxon>Mycobacteriales</taxon>
        <taxon>Nocardiaceae</taxon>
        <taxon>Nocardia</taxon>
    </lineage>
</organism>
<protein>
    <submittedName>
        <fullName evidence="2">Uncharacterized protein</fullName>
    </submittedName>
</protein>
<dbReference type="EMBL" id="LWGR01000021">
    <property type="protein sequence ID" value="KZM68331.1"/>
    <property type="molecule type" value="Genomic_DNA"/>
</dbReference>
<feature type="transmembrane region" description="Helical" evidence="1">
    <location>
        <begin position="12"/>
        <end position="34"/>
    </location>
</feature>
<keyword evidence="3" id="KW-1185">Reference proteome</keyword>
<name>A0A164HA32_9NOCA</name>
<evidence type="ECO:0000313" key="3">
    <source>
        <dbReference type="Proteomes" id="UP000076512"/>
    </source>
</evidence>
<dbReference type="Proteomes" id="UP000076512">
    <property type="component" value="Unassembled WGS sequence"/>
</dbReference>
<reference evidence="2 3" key="1">
    <citation type="submission" date="2016-04" db="EMBL/GenBank/DDBJ databases">
        <authorList>
            <person name="Evans L.H."/>
            <person name="Alamgir A."/>
            <person name="Owens N."/>
            <person name="Weber N.D."/>
            <person name="Virtaneva K."/>
            <person name="Barbian K."/>
            <person name="Babar A."/>
            <person name="Rosenke K."/>
        </authorList>
    </citation>
    <scope>NUCLEOTIDE SEQUENCE [LARGE SCALE GENOMIC DNA]</scope>
    <source>
        <strain evidence="2 3">IFM 0406</strain>
    </source>
</reference>
<sequence length="253" mass="27480">MKKDETGRRYRAVEPILSLVALAGGCGVVAWGYWKTLQAGDLPHEVVDELARDLVYACAMTAAGPWVRSRIHPWLDSANLSGAHAIQVLRYAHRMGWLQIPGSNPISVAARVPETEVRLTQQGYDMIHHQPSGPSISFGGPVIGNPTIAQSGRDQQVAMTVHTPHATAPDSIDWPALVAALRQDEPHVPTYDRVVVKQIINDITDAGHDGPEPRRAHEILTWLRDKVGAQLATNAGNALWSATAAFLQSLGDH</sequence>
<proteinExistence type="predicted"/>
<evidence type="ECO:0000256" key="1">
    <source>
        <dbReference type="SAM" id="Phobius"/>
    </source>
</evidence>
<accession>A0A164HA32</accession>
<keyword evidence="1" id="KW-1133">Transmembrane helix</keyword>
<keyword evidence="1" id="KW-0812">Transmembrane</keyword>